<protein>
    <submittedName>
        <fullName evidence="2">ABC-2 type transport system permease protein</fullName>
    </submittedName>
</protein>
<feature type="transmembrane region" description="Helical" evidence="1">
    <location>
        <begin position="151"/>
        <end position="176"/>
    </location>
</feature>
<dbReference type="GeneID" id="93230682"/>
<proteinExistence type="predicted"/>
<gene>
    <name evidence="2" type="ORF">C7373_11320</name>
</gene>
<feature type="transmembrane region" description="Helical" evidence="1">
    <location>
        <begin position="76"/>
        <end position="95"/>
    </location>
</feature>
<keyword evidence="1" id="KW-0812">Transmembrane</keyword>
<evidence type="ECO:0000313" key="3">
    <source>
        <dbReference type="Proteomes" id="UP000245778"/>
    </source>
</evidence>
<feature type="transmembrane region" description="Helical" evidence="1">
    <location>
        <begin position="26"/>
        <end position="47"/>
    </location>
</feature>
<name>A0A2U1BDM6_9FIRM</name>
<evidence type="ECO:0000313" key="2">
    <source>
        <dbReference type="EMBL" id="PVY46770.1"/>
    </source>
</evidence>
<feature type="transmembrane region" description="Helical" evidence="1">
    <location>
        <begin position="295"/>
        <end position="316"/>
    </location>
</feature>
<keyword evidence="1" id="KW-1133">Transmembrane helix</keyword>
<accession>A0A2U1BDM6</accession>
<dbReference type="EMBL" id="QEKK01000013">
    <property type="protein sequence ID" value="PVY46770.1"/>
    <property type="molecule type" value="Genomic_DNA"/>
</dbReference>
<dbReference type="AlphaFoldDB" id="A0A2U1BDM6"/>
<comment type="caution">
    <text evidence="2">The sequence shown here is derived from an EMBL/GenBank/DDBJ whole genome shotgun (WGS) entry which is preliminary data.</text>
</comment>
<organism evidence="2 3">
    <name type="scientific">Intestinimonas butyriciproducens</name>
    <dbReference type="NCBI Taxonomy" id="1297617"/>
    <lineage>
        <taxon>Bacteria</taxon>
        <taxon>Bacillati</taxon>
        <taxon>Bacillota</taxon>
        <taxon>Clostridia</taxon>
        <taxon>Eubacteriales</taxon>
        <taxon>Intestinimonas</taxon>
    </lineage>
</organism>
<feature type="transmembrane region" description="Helical" evidence="1">
    <location>
        <begin position="349"/>
        <end position="374"/>
    </location>
</feature>
<dbReference type="OrthoDB" id="1706490at2"/>
<sequence length="669" mass="74968">MKSATSCSDRRLFYPVLWKKNMARFWPIWSVYGACWLLALPLNLLMLRAEDTYGSMPSPQYFADLEVLSMIKPGSVIAALVFGILSAMAVFSYLYNSRSVGLFHALPVRREGLFLTNYLSGLSFMLLPSLVVFFCTLLAELAKGCLNIGALCMWLAMQVLLTLFFYSFAVFCAMFTGHILALPAFYGILSVLAVVMVQLVNEVLRAFVFGYRYVDTLNTLGTWLSPVILFLEKLRVDRAWDTDGNLERAVFQGLGYGLIYALIGAALAAVALVLYRRRHLEGAGDVVTVRWVRPIFKYGMAFCFALALGLFLYLFFGYNLPQGAWTLLCFMVLCGAVGYFAAEMLLKKSFWVFLDSWKGCVAFSACLVVLIAGMELDVTGFERRVPEAGQVTAVRIRNVSSAPYDRGDGREIHTADPELIRAITELHQSIVDERARHEGTTFGGSYETRTLADGTYLESVQTEGIVSLLLTYELAGGGTLTRDYTLDVTEEDLQDPDSAAARLTAILNQPEVILNAYFPQSYEGRQITNIRLNLMDMETGEYDNYPVPAGFREDLVAAIKADIQAGRLGQRYLLDDEARLTNCYVNDLFIEYAPVDRENSAEYEGDGYSITLQVSAVETLECLREAGVLDETHILETQAEHQQTEWLERRAEELFWEENMRMAPAAAEQ</sequence>
<keyword evidence="1" id="KW-0472">Membrane</keyword>
<feature type="transmembrane region" description="Helical" evidence="1">
    <location>
        <begin position="322"/>
        <end position="342"/>
    </location>
</feature>
<feature type="transmembrane region" description="Helical" evidence="1">
    <location>
        <begin position="182"/>
        <end position="201"/>
    </location>
</feature>
<dbReference type="Proteomes" id="UP000245778">
    <property type="component" value="Unassembled WGS sequence"/>
</dbReference>
<evidence type="ECO:0000256" key="1">
    <source>
        <dbReference type="SAM" id="Phobius"/>
    </source>
</evidence>
<feature type="transmembrane region" description="Helical" evidence="1">
    <location>
        <begin position="251"/>
        <end position="275"/>
    </location>
</feature>
<feature type="transmembrane region" description="Helical" evidence="1">
    <location>
        <begin position="115"/>
        <end position="139"/>
    </location>
</feature>
<dbReference type="RefSeq" id="WP_075704816.1">
    <property type="nucleotide sequence ID" value="NZ_CAMREZ010000016.1"/>
</dbReference>
<reference evidence="2 3" key="1">
    <citation type="submission" date="2018-04" db="EMBL/GenBank/DDBJ databases">
        <title>Genomic Encyclopedia of Type Strains, Phase IV (KMG-IV): sequencing the most valuable type-strain genomes for metagenomic binning, comparative biology and taxonomic classification.</title>
        <authorList>
            <person name="Goeker M."/>
        </authorList>
    </citation>
    <scope>NUCLEOTIDE SEQUENCE [LARGE SCALE GENOMIC DNA]</scope>
    <source>
        <strain evidence="2 3">DSM 26588</strain>
    </source>
</reference>